<dbReference type="EMBL" id="AOME01000072">
    <property type="protein sequence ID" value="EMA50481.1"/>
    <property type="molecule type" value="Genomic_DNA"/>
</dbReference>
<dbReference type="PATRIC" id="fig|1227456.3.peg.3017"/>
<dbReference type="Gene3D" id="2.60.120.10">
    <property type="entry name" value="Jelly Rolls"/>
    <property type="match status" value="1"/>
</dbReference>
<evidence type="ECO:0000313" key="2">
    <source>
        <dbReference type="Proteomes" id="UP000011625"/>
    </source>
</evidence>
<dbReference type="Proteomes" id="UP000011625">
    <property type="component" value="Unassembled WGS sequence"/>
</dbReference>
<accession>M0MY15</accession>
<evidence type="ECO:0000313" key="1">
    <source>
        <dbReference type="EMBL" id="EMA50481.1"/>
    </source>
</evidence>
<dbReference type="AlphaFoldDB" id="M0MY15"/>
<name>M0MY15_9EURY</name>
<dbReference type="RefSeq" id="WP_005044614.1">
    <property type="nucleotide sequence ID" value="NZ_AOME01000072.1"/>
</dbReference>
<proteinExistence type="predicted"/>
<dbReference type="SUPFAM" id="SSF51182">
    <property type="entry name" value="RmlC-like cupins"/>
    <property type="match status" value="1"/>
</dbReference>
<comment type="caution">
    <text evidence="1">The sequence shown here is derived from an EMBL/GenBank/DDBJ whole genome shotgun (WGS) entry which is preliminary data.</text>
</comment>
<dbReference type="InterPro" id="IPR014710">
    <property type="entry name" value="RmlC-like_jellyroll"/>
</dbReference>
<dbReference type="InterPro" id="IPR011051">
    <property type="entry name" value="RmlC_Cupin_sf"/>
</dbReference>
<evidence type="ECO:0008006" key="3">
    <source>
        <dbReference type="Google" id="ProtNLM"/>
    </source>
</evidence>
<organism evidence="1 2">
    <name type="scientific">Halococcus salifodinae DSM 8989</name>
    <dbReference type="NCBI Taxonomy" id="1227456"/>
    <lineage>
        <taxon>Archaea</taxon>
        <taxon>Methanobacteriati</taxon>
        <taxon>Methanobacteriota</taxon>
        <taxon>Stenosarchaea group</taxon>
        <taxon>Halobacteria</taxon>
        <taxon>Halobacteriales</taxon>
        <taxon>Halococcaceae</taxon>
        <taxon>Halococcus</taxon>
    </lineage>
</organism>
<keyword evidence="2" id="KW-1185">Reference proteome</keyword>
<gene>
    <name evidence="1" type="ORF">C450_14893</name>
</gene>
<protein>
    <recommendedName>
        <fullName evidence="3">Cysteine dioxygenase type I</fullName>
    </recommendedName>
</protein>
<reference evidence="1 2" key="1">
    <citation type="journal article" date="2014" name="PLoS Genet.">
        <title>Phylogenetically driven sequencing of extremely halophilic archaea reveals strategies for static and dynamic osmo-response.</title>
        <authorList>
            <person name="Becker E.A."/>
            <person name="Seitzer P.M."/>
            <person name="Tritt A."/>
            <person name="Larsen D."/>
            <person name="Krusor M."/>
            <person name="Yao A.I."/>
            <person name="Wu D."/>
            <person name="Madern D."/>
            <person name="Eisen J.A."/>
            <person name="Darling A.E."/>
            <person name="Facciotti M.T."/>
        </authorList>
    </citation>
    <scope>NUCLEOTIDE SEQUENCE [LARGE SCALE GENOMIC DNA]</scope>
    <source>
        <strain evidence="1 2">DSM 8989</strain>
    </source>
</reference>
<dbReference type="OrthoDB" id="165853at2157"/>
<sequence length="194" mass="21779">MSRTVDADPNPTVRRMYDELGELLERGDEAFVEEGPDIVKNAIAEPGFFDGVSTAHADQGGYTREKVIGDPDGHVVRYMEWPPEYALMPHEHHGRPCFEVLVEGQLVLSDLSATTVGENEYTFDVIETTTADPGEAAVVDPRENEIHAVYSPVRSRSLHVYPDDNWEAYGYVPKDDSTSDAVDVYERESFQLRE</sequence>